<name>A0ABV3SGT9_9HYPH</name>
<keyword evidence="3 6" id="KW-0812">Transmembrane</keyword>
<keyword evidence="8" id="KW-1185">Reference proteome</keyword>
<feature type="transmembrane region" description="Helical" evidence="6">
    <location>
        <begin position="53"/>
        <end position="73"/>
    </location>
</feature>
<evidence type="ECO:0000256" key="4">
    <source>
        <dbReference type="ARBA" id="ARBA00022989"/>
    </source>
</evidence>
<evidence type="ECO:0000313" key="8">
    <source>
        <dbReference type="Proteomes" id="UP001556692"/>
    </source>
</evidence>
<organism evidence="7 8">
    <name type="scientific">Aquibium pacificus</name>
    <dbReference type="NCBI Taxonomy" id="3153579"/>
    <lineage>
        <taxon>Bacteria</taxon>
        <taxon>Pseudomonadati</taxon>
        <taxon>Pseudomonadota</taxon>
        <taxon>Alphaproteobacteria</taxon>
        <taxon>Hyphomicrobiales</taxon>
        <taxon>Phyllobacteriaceae</taxon>
        <taxon>Aquibium</taxon>
    </lineage>
</organism>
<dbReference type="RefSeq" id="WP_367953412.1">
    <property type="nucleotide sequence ID" value="NZ_JBDPGJ010000002.1"/>
</dbReference>
<reference evidence="7 8" key="1">
    <citation type="submission" date="2024-05" db="EMBL/GenBank/DDBJ databases">
        <authorList>
            <person name="Jiang F."/>
        </authorList>
    </citation>
    <scope>NUCLEOTIDE SEQUENCE [LARGE SCALE GENOMIC DNA]</scope>
    <source>
        <strain evidence="7 8">LZ166</strain>
    </source>
</reference>
<dbReference type="EMBL" id="JBDPGJ010000002">
    <property type="protein sequence ID" value="MEX0405518.1"/>
    <property type="molecule type" value="Genomic_DNA"/>
</dbReference>
<keyword evidence="2" id="KW-1003">Cell membrane</keyword>
<feature type="transmembrane region" description="Helical" evidence="6">
    <location>
        <begin position="85"/>
        <end position="103"/>
    </location>
</feature>
<comment type="caution">
    <text evidence="7">The sequence shown here is derived from an EMBL/GenBank/DDBJ whole genome shotgun (WGS) entry which is preliminary data.</text>
</comment>
<protein>
    <submittedName>
        <fullName evidence="7">Cytochrome c oxidase assembly protein</fullName>
    </submittedName>
</protein>
<evidence type="ECO:0000256" key="5">
    <source>
        <dbReference type="ARBA" id="ARBA00023136"/>
    </source>
</evidence>
<feature type="transmembrane region" description="Helical" evidence="6">
    <location>
        <begin position="21"/>
        <end position="41"/>
    </location>
</feature>
<sequence length="220" mass="23295">MSGRYIAPEQGGFRIARRRSWAIAALATGILILCALWLSPLPGMSRRAFSPHMILHLGVTVVAAPLIAVGLLNLGKPLAGSSRPLLLAVAASLFELIVVWGWHAPAAHEAAAARDPVFVAQQLSFLAAGLGIWTVSFAGASRASAGIGVLAMMFTFMHMAMLGILLSLAPDLIYAPMYCLGAWGFEPLEDQRLGGALMAVFGGLPYLFGGIVLAFRLLRE</sequence>
<proteinExistence type="predicted"/>
<evidence type="ECO:0000256" key="6">
    <source>
        <dbReference type="SAM" id="Phobius"/>
    </source>
</evidence>
<feature type="transmembrane region" description="Helical" evidence="6">
    <location>
        <begin position="147"/>
        <end position="173"/>
    </location>
</feature>
<feature type="transmembrane region" description="Helical" evidence="6">
    <location>
        <begin position="193"/>
        <end position="218"/>
    </location>
</feature>
<dbReference type="Pfam" id="PF09678">
    <property type="entry name" value="Caa3_CtaG"/>
    <property type="match status" value="1"/>
</dbReference>
<evidence type="ECO:0000256" key="1">
    <source>
        <dbReference type="ARBA" id="ARBA00004651"/>
    </source>
</evidence>
<keyword evidence="4 6" id="KW-1133">Transmembrane helix</keyword>
<comment type="subcellular location">
    <subcellularLocation>
        <location evidence="1">Cell membrane</location>
        <topology evidence="1">Multi-pass membrane protein</topology>
    </subcellularLocation>
</comment>
<evidence type="ECO:0000256" key="3">
    <source>
        <dbReference type="ARBA" id="ARBA00022692"/>
    </source>
</evidence>
<evidence type="ECO:0000313" key="7">
    <source>
        <dbReference type="EMBL" id="MEX0405518.1"/>
    </source>
</evidence>
<keyword evidence="5 6" id="KW-0472">Membrane</keyword>
<feature type="transmembrane region" description="Helical" evidence="6">
    <location>
        <begin position="123"/>
        <end position="140"/>
    </location>
</feature>
<dbReference type="InterPro" id="IPR019108">
    <property type="entry name" value="Caa3_assmbl_CtaG-rel"/>
</dbReference>
<accession>A0ABV3SGT9</accession>
<dbReference type="Proteomes" id="UP001556692">
    <property type="component" value="Unassembled WGS sequence"/>
</dbReference>
<gene>
    <name evidence="7" type="ORF">ABGN05_07600</name>
</gene>
<evidence type="ECO:0000256" key="2">
    <source>
        <dbReference type="ARBA" id="ARBA00022475"/>
    </source>
</evidence>